<keyword evidence="2" id="KW-0472">Membrane</keyword>
<sequence length="157" mass="17331">MPIIVADAVTVVSVSFVTEHCTGILPQEAREAGGGPPRGAEAVDAGGEPVLDLPEEGGADRLPVPVRAPLLRAAPLLGRPQVLLRLQGHGQGGDLQGQPPRQSRQDHQDLSFRSFAYLLFLASSSYYYYYLLESYYYYTSFDELLLFFLFLFLKASY</sequence>
<evidence type="ECO:0000256" key="1">
    <source>
        <dbReference type="SAM" id="MobiDB-lite"/>
    </source>
</evidence>
<feature type="transmembrane region" description="Helical" evidence="2">
    <location>
        <begin position="135"/>
        <end position="153"/>
    </location>
</feature>
<comment type="caution">
    <text evidence="3">The sequence shown here is derived from an EMBL/GenBank/DDBJ whole genome shotgun (WGS) entry which is preliminary data.</text>
</comment>
<reference evidence="3" key="1">
    <citation type="journal article" date="2023" name="GigaByte">
        <title>Genome assembly of the bearded iris, Iris pallida Lam.</title>
        <authorList>
            <person name="Bruccoleri R.E."/>
            <person name="Oakeley E.J."/>
            <person name="Faust A.M.E."/>
            <person name="Altorfer M."/>
            <person name="Dessus-Babus S."/>
            <person name="Burckhardt D."/>
            <person name="Oertli M."/>
            <person name="Naumann U."/>
            <person name="Petersen F."/>
            <person name="Wong J."/>
        </authorList>
    </citation>
    <scope>NUCLEOTIDE SEQUENCE</scope>
    <source>
        <strain evidence="3">GSM-AAB239-AS_SAM_17_03QT</strain>
    </source>
</reference>
<dbReference type="Proteomes" id="UP001140949">
    <property type="component" value="Unassembled WGS sequence"/>
</dbReference>
<evidence type="ECO:0000256" key="2">
    <source>
        <dbReference type="SAM" id="Phobius"/>
    </source>
</evidence>
<name>A0AAX6EXG7_IRIPA</name>
<evidence type="ECO:0000313" key="3">
    <source>
        <dbReference type="EMBL" id="KAJ6808618.1"/>
    </source>
</evidence>
<evidence type="ECO:0000313" key="4">
    <source>
        <dbReference type="Proteomes" id="UP001140949"/>
    </source>
</evidence>
<keyword evidence="2" id="KW-1133">Transmembrane helix</keyword>
<keyword evidence="4" id="KW-1185">Reference proteome</keyword>
<organism evidence="3 4">
    <name type="scientific">Iris pallida</name>
    <name type="common">Sweet iris</name>
    <dbReference type="NCBI Taxonomy" id="29817"/>
    <lineage>
        <taxon>Eukaryota</taxon>
        <taxon>Viridiplantae</taxon>
        <taxon>Streptophyta</taxon>
        <taxon>Embryophyta</taxon>
        <taxon>Tracheophyta</taxon>
        <taxon>Spermatophyta</taxon>
        <taxon>Magnoliopsida</taxon>
        <taxon>Liliopsida</taxon>
        <taxon>Asparagales</taxon>
        <taxon>Iridaceae</taxon>
        <taxon>Iridoideae</taxon>
        <taxon>Irideae</taxon>
        <taxon>Iris</taxon>
    </lineage>
</organism>
<keyword evidence="2" id="KW-0812">Transmembrane</keyword>
<accession>A0AAX6EXG7</accession>
<feature type="transmembrane region" description="Helical" evidence="2">
    <location>
        <begin position="110"/>
        <end position="129"/>
    </location>
</feature>
<gene>
    <name evidence="3" type="ORF">M6B38_164635</name>
</gene>
<reference evidence="3" key="2">
    <citation type="submission" date="2023-04" db="EMBL/GenBank/DDBJ databases">
        <authorList>
            <person name="Bruccoleri R.E."/>
            <person name="Oakeley E.J."/>
            <person name="Faust A.-M."/>
            <person name="Dessus-Babus S."/>
            <person name="Altorfer M."/>
            <person name="Burckhardt D."/>
            <person name="Oertli M."/>
            <person name="Naumann U."/>
            <person name="Petersen F."/>
            <person name="Wong J."/>
        </authorList>
    </citation>
    <scope>NUCLEOTIDE SEQUENCE</scope>
    <source>
        <strain evidence="3">GSM-AAB239-AS_SAM_17_03QT</strain>
        <tissue evidence="3">Leaf</tissue>
    </source>
</reference>
<feature type="region of interest" description="Disordered" evidence="1">
    <location>
        <begin position="27"/>
        <end position="62"/>
    </location>
</feature>
<proteinExistence type="predicted"/>
<protein>
    <submittedName>
        <fullName evidence="3">Zinc finger AN1 domain-containing stress-associated protein 15-like</fullName>
    </submittedName>
</protein>
<dbReference type="EMBL" id="JANAVB010033220">
    <property type="protein sequence ID" value="KAJ6808618.1"/>
    <property type="molecule type" value="Genomic_DNA"/>
</dbReference>
<dbReference type="AlphaFoldDB" id="A0AAX6EXG7"/>